<evidence type="ECO:0000256" key="2">
    <source>
        <dbReference type="ARBA" id="ARBA00023125"/>
    </source>
</evidence>
<evidence type="ECO:0000256" key="3">
    <source>
        <dbReference type="ARBA" id="ARBA00030596"/>
    </source>
</evidence>
<accession>A0A0H2X7E7</accession>
<evidence type="ECO:0000256" key="1">
    <source>
        <dbReference type="ARBA" id="ARBA00022705"/>
    </source>
</evidence>
<protein>
    <recommendedName>
        <fullName evidence="3">Single-stranded DNA-binding protein</fullName>
    </recommendedName>
</protein>
<dbReference type="InterPro" id="IPR003512">
    <property type="entry name" value="Phage_M13_G5P_DNA-bd"/>
</dbReference>
<organism evidence="4 5">
    <name type="scientific">Xanthomonas campestris pv. campestris (strain 8004)</name>
    <dbReference type="NCBI Taxonomy" id="314565"/>
    <lineage>
        <taxon>Bacteria</taxon>
        <taxon>Pseudomonadati</taxon>
        <taxon>Pseudomonadota</taxon>
        <taxon>Gammaproteobacteria</taxon>
        <taxon>Lysobacterales</taxon>
        <taxon>Lysobacteraceae</taxon>
        <taxon>Xanthomonas</taxon>
    </lineage>
</organism>
<dbReference type="GO" id="GO:0006260">
    <property type="term" value="P:DNA replication"/>
    <property type="evidence" value="ECO:0007669"/>
    <property type="project" value="UniProtKB-KW"/>
</dbReference>
<dbReference type="KEGG" id="xcb:XC_2108"/>
<evidence type="ECO:0000313" key="4">
    <source>
        <dbReference type="EMBL" id="AAY49164.1"/>
    </source>
</evidence>
<dbReference type="Proteomes" id="UP000000420">
    <property type="component" value="Chromosome"/>
</dbReference>
<keyword evidence="2" id="KW-0238">DNA-binding</keyword>
<proteinExistence type="predicted"/>
<dbReference type="RefSeq" id="WP_011037222.1">
    <property type="nucleotide sequence ID" value="NC_007086.1"/>
</dbReference>
<dbReference type="SMR" id="A0A0H2X7E7"/>
<reference evidence="4 5" key="1">
    <citation type="journal article" date="2005" name="Genome Res.">
        <title>Comparative and functional genomic analyses of the pathogenicity of phytopathogen Xanthomonas campestris pv. campestris.</title>
        <authorList>
            <person name="Qian W."/>
            <person name="Jia Y."/>
            <person name="Ren S.X."/>
            <person name="He Y.Q."/>
            <person name="Feng J.X."/>
            <person name="Lu L.F."/>
            <person name="Sun Q."/>
            <person name="Ying G."/>
            <person name="Tang D.J."/>
            <person name="Tang H."/>
            <person name="Wu W."/>
            <person name="Hao P."/>
            <person name="Wang L."/>
            <person name="Jiang B.L."/>
            <person name="Zeng S."/>
            <person name="Gu W.Y."/>
            <person name="Lu G."/>
            <person name="Rong L."/>
            <person name="Tian Y."/>
            <person name="Yao Z."/>
            <person name="Fu G."/>
            <person name="Chen B."/>
            <person name="Fang R."/>
            <person name="Qiang B."/>
            <person name="Chen Z."/>
            <person name="Zhao G.P."/>
            <person name="Tang J.L."/>
            <person name="He C."/>
        </authorList>
    </citation>
    <scope>NUCLEOTIDE SEQUENCE [LARGE SCALE GENOMIC DNA]</scope>
    <source>
        <strain evidence="4 5">8004</strain>
    </source>
</reference>
<dbReference type="HOGENOM" id="CLU_2332899_0_0_6"/>
<sequence>MKVQIMSSAVAVRSFPAREGKPATHFREQTAAVLREGDFPLPFTIGLDEDQPPYGEGFYIIDPKSLQNNKFGGLEFGRRIRLIPDLTAKLQQQPAKVG</sequence>
<dbReference type="GO" id="GO:0003697">
    <property type="term" value="F:single-stranded DNA binding"/>
    <property type="evidence" value="ECO:0007669"/>
    <property type="project" value="InterPro"/>
</dbReference>
<dbReference type="InterPro" id="IPR012340">
    <property type="entry name" value="NA-bd_OB-fold"/>
</dbReference>
<dbReference type="AlphaFoldDB" id="A0A0H2X7E7"/>
<dbReference type="Pfam" id="PF02303">
    <property type="entry name" value="Phage_DNA_bind"/>
    <property type="match status" value="1"/>
</dbReference>
<evidence type="ECO:0000313" key="5">
    <source>
        <dbReference type="Proteomes" id="UP000000420"/>
    </source>
</evidence>
<dbReference type="EMBL" id="CP000050">
    <property type="protein sequence ID" value="AAY49164.1"/>
    <property type="molecule type" value="Genomic_DNA"/>
</dbReference>
<name>A0A0H2X7E7_XANC8</name>
<dbReference type="Gene3D" id="2.40.50.140">
    <property type="entry name" value="Nucleic acid-binding proteins"/>
    <property type="match status" value="1"/>
</dbReference>
<dbReference type="SUPFAM" id="SSF50249">
    <property type="entry name" value="Nucleic acid-binding proteins"/>
    <property type="match status" value="1"/>
</dbReference>
<gene>
    <name evidence="4" type="ordered locus">XC_2108</name>
</gene>
<keyword evidence="1" id="KW-0235">DNA replication</keyword>